<dbReference type="Proteomes" id="UP000529135">
    <property type="component" value="Unassembled WGS sequence"/>
</dbReference>
<dbReference type="Proteomes" id="UP000344343">
    <property type="component" value="Unassembled WGS sequence"/>
</dbReference>
<dbReference type="EMBL" id="AABEQV010000007">
    <property type="protein sequence ID" value="EAG9857589.1"/>
    <property type="molecule type" value="Genomic_DNA"/>
</dbReference>
<evidence type="ECO:0000313" key="15">
    <source>
        <dbReference type="EMBL" id="EAH0218901.1"/>
    </source>
</evidence>
<evidence type="ECO:0000313" key="20">
    <source>
        <dbReference type="Proteomes" id="UP000344343"/>
    </source>
</evidence>
<dbReference type="GO" id="GO:0008170">
    <property type="term" value="F:N-methyltransferase activity"/>
    <property type="evidence" value="ECO:0007669"/>
    <property type="project" value="InterPro"/>
</dbReference>
<keyword evidence="2 14" id="KW-0489">Methyltransferase</keyword>
<evidence type="ECO:0000313" key="11">
    <source>
        <dbReference type="EMBL" id="EAG6170550.1"/>
    </source>
</evidence>
<evidence type="ECO:0000259" key="9">
    <source>
        <dbReference type="Pfam" id="PF01555"/>
    </source>
</evidence>
<evidence type="ECO:0000313" key="25">
    <source>
        <dbReference type="Proteomes" id="UP000566721"/>
    </source>
</evidence>
<proteinExistence type="inferred from homology"/>
<evidence type="ECO:0000256" key="5">
    <source>
        <dbReference type="ARBA" id="ARBA00022747"/>
    </source>
</evidence>
<dbReference type="RefSeq" id="WP_077346440.1">
    <property type="nucleotide sequence ID" value="NZ_CAAVEO010000005.1"/>
</dbReference>
<evidence type="ECO:0000313" key="23">
    <source>
        <dbReference type="Proteomes" id="UP000529135"/>
    </source>
</evidence>
<dbReference type="InterPro" id="IPR001091">
    <property type="entry name" value="RM_Methyltransferase"/>
</dbReference>
<gene>
    <name evidence="17" type="ORF">D4271_10075</name>
    <name evidence="18" type="ORF">D4271_16570</name>
    <name evidence="13" type="ORF">D4C60_11340</name>
    <name evidence="14" type="ORF">D4C60_16730</name>
    <name evidence="15" type="ORF">D4D89_11280</name>
    <name evidence="16" type="ORF">D4D89_16610</name>
    <name evidence="19" type="ORF">D5M70_10010</name>
    <name evidence="11" type="ORF">DCT16_14315</name>
    <name evidence="12" type="ORF">DCT16_15500</name>
    <name evidence="10" type="ORF">EX365_13390</name>
</gene>
<evidence type="ECO:0000313" key="16">
    <source>
        <dbReference type="EMBL" id="EAH0219924.1"/>
    </source>
</evidence>
<dbReference type="EMBL" id="AABFMV010000007">
    <property type="protein sequence ID" value="EAH1615756.1"/>
    <property type="molecule type" value="Genomic_DNA"/>
</dbReference>
<comment type="catalytic activity">
    <reaction evidence="7">
        <text>a 2'-deoxycytidine in DNA + S-adenosyl-L-methionine = an N(4)-methyl-2'-deoxycytidine in DNA + S-adenosyl-L-homocysteine + H(+)</text>
        <dbReference type="Rhea" id="RHEA:16857"/>
        <dbReference type="Rhea" id="RHEA-COMP:11369"/>
        <dbReference type="Rhea" id="RHEA-COMP:13674"/>
        <dbReference type="ChEBI" id="CHEBI:15378"/>
        <dbReference type="ChEBI" id="CHEBI:57856"/>
        <dbReference type="ChEBI" id="CHEBI:59789"/>
        <dbReference type="ChEBI" id="CHEBI:85452"/>
        <dbReference type="ChEBI" id="CHEBI:137933"/>
        <dbReference type="EC" id="2.1.1.113"/>
    </reaction>
</comment>
<evidence type="ECO:0000256" key="8">
    <source>
        <dbReference type="RuleBase" id="RU362026"/>
    </source>
</evidence>
<dbReference type="InterPro" id="IPR017985">
    <property type="entry name" value="MeTrfase_CN4_CS"/>
</dbReference>
<evidence type="ECO:0000256" key="4">
    <source>
        <dbReference type="ARBA" id="ARBA00022691"/>
    </source>
</evidence>
<evidence type="ECO:0000256" key="3">
    <source>
        <dbReference type="ARBA" id="ARBA00022679"/>
    </source>
</evidence>
<dbReference type="EMBL" id="AABCVX010000008">
    <property type="protein sequence ID" value="EAG6170550.1"/>
    <property type="molecule type" value="Genomic_DNA"/>
</dbReference>
<name>A0A467ZA79_LISMN</name>
<dbReference type="Proteomes" id="UP000525068">
    <property type="component" value="Unassembled WGS sequence"/>
</dbReference>
<evidence type="ECO:0000256" key="2">
    <source>
        <dbReference type="ARBA" id="ARBA00022603"/>
    </source>
</evidence>
<dbReference type="EMBL" id="AABEVI010000051">
    <property type="protein sequence ID" value="EAH0219924.1"/>
    <property type="molecule type" value="Genomic_DNA"/>
</dbReference>
<evidence type="ECO:0000256" key="1">
    <source>
        <dbReference type="ARBA" id="ARBA00010203"/>
    </source>
</evidence>
<dbReference type="PRINTS" id="PR00508">
    <property type="entry name" value="S21N4MTFRASE"/>
</dbReference>
<evidence type="ECO:0000313" key="21">
    <source>
        <dbReference type="Proteomes" id="UP000517258"/>
    </source>
</evidence>
<dbReference type="EC" id="2.1.1.-" evidence="8"/>
<protein>
    <recommendedName>
        <fullName evidence="8">Methyltransferase</fullName>
        <ecNumber evidence="8">2.1.1.-</ecNumber>
    </recommendedName>
</protein>
<dbReference type="Proteomes" id="UP000566721">
    <property type="component" value="Unassembled WGS sequence"/>
</dbReference>
<evidence type="ECO:0000313" key="17">
    <source>
        <dbReference type="EMBL" id="EAH1615756.1"/>
    </source>
</evidence>
<evidence type="ECO:0000256" key="7">
    <source>
        <dbReference type="ARBA" id="ARBA00049120"/>
    </source>
</evidence>
<evidence type="ECO:0000256" key="6">
    <source>
        <dbReference type="ARBA" id="ARBA00023125"/>
    </source>
</evidence>
<dbReference type="EMBL" id="AABFMV010000039">
    <property type="protein sequence ID" value="EAH1617013.1"/>
    <property type="molecule type" value="Genomic_DNA"/>
</dbReference>
<evidence type="ECO:0000313" key="13">
    <source>
        <dbReference type="EMBL" id="EAG9857589.1"/>
    </source>
</evidence>
<dbReference type="PROSITE" id="PS00093">
    <property type="entry name" value="N4_MTASE"/>
    <property type="match status" value="1"/>
</dbReference>
<sequence>MNKLVSLHDLGASLHISNDQLQKIIKDAKIEIFNIGEEEYVLEADSADIYIQSGLELTEEDGETVEVDRGKYDQRNKLNDLTGKEWMPETKSFWYQKGLGKSHPHAQIEKQHPAPFSFQDISRLVNFFTKEGDTVLDPFSGVGSTVKAAAINSRKGIGIELSPKWSELSVERLEKEVGEGVSKEHEILTGDSRTVLKELDRNSVDFIVTSPPYWAILNKKADHKVKKERIANDLATNYSDSTDDLGNVESYSDFLDIMTHDIFQEAGKVLKPEKYIAIVVSDFRHKSKFISFHSDLIQRLDNLDLDEGYEYTLQGVKVLLQNHKSLLPYGYPFAYVENIHHQYILIFRKTKKVKVKKK</sequence>
<dbReference type="SUPFAM" id="SSF53335">
    <property type="entry name" value="S-adenosyl-L-methionine-dependent methyltransferases"/>
    <property type="match status" value="2"/>
</dbReference>
<dbReference type="GO" id="GO:0032259">
    <property type="term" value="P:methylation"/>
    <property type="evidence" value="ECO:0007669"/>
    <property type="project" value="UniProtKB-KW"/>
</dbReference>
<dbReference type="Proteomes" id="UP000517258">
    <property type="component" value="Unassembled WGS sequence"/>
</dbReference>
<dbReference type="EMBL" id="AABEVI010000007">
    <property type="protein sequence ID" value="EAH0218901.1"/>
    <property type="molecule type" value="Genomic_DNA"/>
</dbReference>
<keyword evidence="4" id="KW-0949">S-adenosyl-L-methionine</keyword>
<dbReference type="Gene3D" id="3.40.50.150">
    <property type="entry name" value="Vaccinia Virus protein VP39"/>
    <property type="match status" value="2"/>
</dbReference>
<feature type="domain" description="DNA methylase N-4/N-6" evidence="9">
    <location>
        <begin position="204"/>
        <end position="353"/>
    </location>
</feature>
<evidence type="ECO:0000313" key="24">
    <source>
        <dbReference type="Proteomes" id="UP000548826"/>
    </source>
</evidence>
<evidence type="ECO:0000313" key="10">
    <source>
        <dbReference type="EMBL" id="EAD5787553.1"/>
    </source>
</evidence>
<dbReference type="InterPro" id="IPR029063">
    <property type="entry name" value="SAM-dependent_MTases_sf"/>
</dbReference>
<dbReference type="GO" id="GO:0003677">
    <property type="term" value="F:DNA binding"/>
    <property type="evidence" value="ECO:0007669"/>
    <property type="project" value="UniProtKB-KW"/>
</dbReference>
<evidence type="ECO:0000313" key="18">
    <source>
        <dbReference type="EMBL" id="EAH1617013.1"/>
    </source>
</evidence>
<keyword evidence="6" id="KW-0238">DNA-binding</keyword>
<evidence type="ECO:0000313" key="22">
    <source>
        <dbReference type="Proteomes" id="UP000525068"/>
    </source>
</evidence>
<dbReference type="EMBL" id="AAANYR010000008">
    <property type="protein sequence ID" value="EAD5787553.1"/>
    <property type="molecule type" value="Genomic_DNA"/>
</dbReference>
<reference evidence="11 25" key="1">
    <citation type="submission" date="2018-06" db="EMBL/GenBank/DDBJ databases">
        <authorList>
            <consortium name="GenomeTrakr: Next Generation Sequencing Network for Food Pathogen Tracability"/>
        </authorList>
    </citation>
    <scope>NUCLEOTIDE SEQUENCE [LARGE SCALE GENOMIC DNA]</scope>
    <source>
        <strain evidence="10 20">FDA00013853</strain>
        <strain evidence="11 25">FLAG-38921</strain>
    </source>
</reference>
<evidence type="ECO:0000313" key="14">
    <source>
        <dbReference type="EMBL" id="EAG9858636.1"/>
    </source>
</evidence>
<dbReference type="EMBL" id="AABCVX010000020">
    <property type="protein sequence ID" value="EAG6170777.1"/>
    <property type="molecule type" value="Genomic_DNA"/>
</dbReference>
<dbReference type="Pfam" id="PF01555">
    <property type="entry name" value="N6_N4_Mtase"/>
    <property type="match status" value="2"/>
</dbReference>
<keyword evidence="5" id="KW-0680">Restriction system</keyword>
<comment type="similarity">
    <text evidence="1">Belongs to the N(4)/N(6)-methyltransferase family. N(4) subfamily.</text>
</comment>
<accession>A0A467ZA79</accession>
<dbReference type="GO" id="GO:0009307">
    <property type="term" value="P:DNA restriction-modification system"/>
    <property type="evidence" value="ECO:0007669"/>
    <property type="project" value="UniProtKB-KW"/>
</dbReference>
<keyword evidence="3" id="KW-0808">Transferase</keyword>
<feature type="domain" description="DNA methylase N-4/N-6" evidence="9">
    <location>
        <begin position="59"/>
        <end position="169"/>
    </location>
</feature>
<reference evidence="21 22" key="2">
    <citation type="submission" date="2019-04" db="EMBL/GenBank/DDBJ databases">
        <authorList>
            <person name="Ashton P.M."/>
            <person name="Dallman T."/>
            <person name="Nair S."/>
            <person name="De Pinna E."/>
            <person name="Peters T."/>
            <person name="Grant K."/>
        </authorList>
    </citation>
    <scope>NUCLEOTIDE SEQUENCE [LARGE SCALE GENOMIC DNA]</scope>
    <source>
        <strain evidence="14 24">429821</strain>
        <strain evidence="17 22">562417</strain>
        <strain evidence="19 23">562428</strain>
        <strain evidence="15 21">563356</strain>
    </source>
</reference>
<dbReference type="EMBL" id="AABEQV010000042">
    <property type="protein sequence ID" value="EAG9858636.1"/>
    <property type="molecule type" value="Genomic_DNA"/>
</dbReference>
<dbReference type="EMBL" id="AABGFX010000007">
    <property type="protein sequence ID" value="EAH3127641.1"/>
    <property type="molecule type" value="Genomic_DNA"/>
</dbReference>
<evidence type="ECO:0000313" key="19">
    <source>
        <dbReference type="EMBL" id="EAH3127641.1"/>
    </source>
</evidence>
<dbReference type="Proteomes" id="UP000548826">
    <property type="component" value="Unassembled WGS sequence"/>
</dbReference>
<dbReference type="GO" id="GO:0015667">
    <property type="term" value="F:site-specific DNA-methyltransferase (cytosine-N4-specific) activity"/>
    <property type="evidence" value="ECO:0007669"/>
    <property type="project" value="UniProtKB-EC"/>
</dbReference>
<evidence type="ECO:0000313" key="12">
    <source>
        <dbReference type="EMBL" id="EAG6170777.1"/>
    </source>
</evidence>
<dbReference type="InterPro" id="IPR002941">
    <property type="entry name" value="DNA_methylase_N4/N6"/>
</dbReference>
<organism evidence="14 24">
    <name type="scientific">Listeria monocytogenes</name>
    <dbReference type="NCBI Taxonomy" id="1639"/>
    <lineage>
        <taxon>Bacteria</taxon>
        <taxon>Bacillati</taxon>
        <taxon>Bacillota</taxon>
        <taxon>Bacilli</taxon>
        <taxon>Bacillales</taxon>
        <taxon>Listeriaceae</taxon>
        <taxon>Listeria</taxon>
    </lineage>
</organism>
<comment type="caution">
    <text evidence="14">The sequence shown here is derived from an EMBL/GenBank/DDBJ whole genome shotgun (WGS) entry which is preliminary data.</text>
</comment>
<dbReference type="AlphaFoldDB" id="A0A467ZA79"/>